<comment type="similarity">
    <text evidence="2">Belongs to the glycosyl hydrolase 51 family.</text>
</comment>
<evidence type="ECO:0000313" key="8">
    <source>
        <dbReference type="EMBL" id="GEN57925.1"/>
    </source>
</evidence>
<dbReference type="InterPro" id="IPR017853">
    <property type="entry name" value="GH"/>
</dbReference>
<dbReference type="PANTHER" id="PTHR31776:SF0">
    <property type="entry name" value="ALPHA-L-ARABINOFURANOSIDASE 1"/>
    <property type="match status" value="1"/>
</dbReference>
<proteinExistence type="inferred from homology"/>
<dbReference type="Pfam" id="PF13385">
    <property type="entry name" value="Laminin_G_3"/>
    <property type="match status" value="1"/>
</dbReference>
<dbReference type="EC" id="3.2.1.55" evidence="3"/>
<accession>A0A511X4U3</accession>
<dbReference type="InterPro" id="IPR013320">
    <property type="entry name" value="ConA-like_dom_sf"/>
</dbReference>
<keyword evidence="5" id="KW-0378">Hydrolase</keyword>
<dbReference type="Gene3D" id="2.60.120.260">
    <property type="entry name" value="Galactose-binding domain-like"/>
    <property type="match status" value="1"/>
</dbReference>
<dbReference type="PANTHER" id="PTHR31776">
    <property type="entry name" value="ALPHA-L-ARABINOFURANOSIDASE 1"/>
    <property type="match status" value="1"/>
</dbReference>
<dbReference type="InterPro" id="IPR051563">
    <property type="entry name" value="Glycosyl_Hydrolase_51"/>
</dbReference>
<evidence type="ECO:0000256" key="4">
    <source>
        <dbReference type="ARBA" id="ARBA00022729"/>
    </source>
</evidence>
<evidence type="ECO:0000256" key="6">
    <source>
        <dbReference type="ARBA" id="ARBA00023180"/>
    </source>
</evidence>
<feature type="domain" description="Alpha-L-arabinofuranosidase C-terminal" evidence="7">
    <location>
        <begin position="850"/>
        <end position="1235"/>
    </location>
</feature>
<comment type="caution">
    <text evidence="8">The sequence shown here is derived from an EMBL/GenBank/DDBJ whole genome shotgun (WGS) entry which is preliminary data.</text>
</comment>
<keyword evidence="4" id="KW-0732">Signal</keyword>
<dbReference type="SUPFAM" id="SSF51445">
    <property type="entry name" value="(Trans)glycosidases"/>
    <property type="match status" value="1"/>
</dbReference>
<dbReference type="Pfam" id="PF06964">
    <property type="entry name" value="Alpha-L-AF_C"/>
    <property type="match status" value="1"/>
</dbReference>
<dbReference type="GO" id="GO:0046373">
    <property type="term" value="P:L-arabinose metabolic process"/>
    <property type="evidence" value="ECO:0007669"/>
    <property type="project" value="InterPro"/>
</dbReference>
<evidence type="ECO:0000256" key="3">
    <source>
        <dbReference type="ARBA" id="ARBA00012670"/>
    </source>
</evidence>
<dbReference type="InterPro" id="IPR046780">
    <property type="entry name" value="aBig_2"/>
</dbReference>
<dbReference type="InterPro" id="IPR010720">
    <property type="entry name" value="Alpha-L-AF_C"/>
</dbReference>
<keyword evidence="6" id="KW-0325">Glycoprotein</keyword>
<dbReference type="OrthoDB" id="9758333at2"/>
<dbReference type="STRING" id="442899.SAMN05720591_12724"/>
<dbReference type="EMBL" id="BJYE01000048">
    <property type="protein sequence ID" value="GEN57925.1"/>
    <property type="molecule type" value="Genomic_DNA"/>
</dbReference>
<comment type="catalytic activity">
    <reaction evidence="1">
        <text>Hydrolysis of terminal non-reducing alpha-L-arabinofuranoside residues in alpha-L-arabinosides.</text>
        <dbReference type="EC" id="3.2.1.55"/>
    </reaction>
</comment>
<organism evidence="8 9">
    <name type="scientific">Halolactibacillus alkaliphilus</name>
    <dbReference type="NCBI Taxonomy" id="442899"/>
    <lineage>
        <taxon>Bacteria</taxon>
        <taxon>Bacillati</taxon>
        <taxon>Bacillota</taxon>
        <taxon>Bacilli</taxon>
        <taxon>Bacillales</taxon>
        <taxon>Bacillaceae</taxon>
        <taxon>Halolactibacillus</taxon>
    </lineage>
</organism>
<dbReference type="RefSeq" id="WP_089802922.1">
    <property type="nucleotide sequence ID" value="NZ_BJYE01000048.1"/>
</dbReference>
<sequence length="1244" mass="139788">MTNNVSPSLKRTLIAHYPFDDKEYIGKDISGNGQDLAPLGIQPPKVTEVAGKFAAEFFGGANGTGYLKCPQYILNGVSDESGLSISTWVYLKAGENVWERIFDFGKGQAGPYLFMTRQFRSVLFNGQDIATDANTTYPTGEWMHVVLAISPTLRGKQSSAGPKVYVNGSLVGDGSISQTSSGTYKAFREWFQTVEAEGVYQQNYIGKSQFDADTDFKGALSDFRIYKCALTQADVIDVMCESLDDEKIVALAKEYELVSPLKLIQKNIKLTEQLMGEKVTVKWTSSKPHVLSDQGIVKAINQAEKVKLTATLRKGTVEKEVAYYVTVLPKSFPTHELIIEDEDNLIDIPPHMYGLFYEDINNAADGGIYAEYVQNRSFESFVFDTYDHQSGACGCSTGRNHAPLHMWFGDLDQVEVKTKNNLNMHLNLKDKEINAHYVRLHGGARLINKGYTDNNHEPAMAFKSDERYEFSVWAKAKRETVLQVTLTDGAHNDISEKVSLTINGDSTWRKYQATTLRAEKTCLGQLVVQAESTVDIDFVSLMPRDVWGFKEEEGSQSAHQNYLGNPNYRLRKDLVLALKDLHPKFLRFPGGCISEGSYIWENVYEWKDSIGDVETRKENFNVWGYMMTMGLGYMEYFQLAEDLNATPLPVMACGVLCQARSDYVHPAGGKLRDAFVKSFTDLIDFAISQDIENNPWAKIRTQMGHPKPFDLRYLGIGNENWGTELYANFAYFKAKIEQYMSIHYPDHLLTIISTVGAQADDEAFQDGWKYLAGDMPSPQEVTFTDGEKDFTELVDWYENASDFMDTIADEHYYRSNDYLLQNVDRYNYYERVYDETGHLDEALTPKVFVGEFASTDKNTLMGAISEAAIMTGYENNADVVRLVAYAPLFNKVLTDQTYRWTPDLIWFDDTSVWFTPNYYVQQLFSGYLGEKVLNTSIKSYKDAQLVINKPTGGISIATTTATVLVKEITVKSIVDGKTLFYQDFTQPLDARLKAIPGSSGYDQVTSGLVLNAQAQGQNGLYLLADWSDYEVSCKVEKISGDAGIFLGVGLQSMQPESKTLIEYAILPDGHYTGVKVFKNGVEGYTLGDYSSSSLAGNLRRVHDDAFSCERDYTVNVNYHGAKRTLTCQYYSDINTSDRLVYKLDAYNNDIFTSVTKDDAYVYVKLVNAEAYDKLVTLRLPHLPVQSVISTVLVTGDESIVHEPNINKKGQEVVRPVFDTIDLSQTDQTVPLPKYSVLVLKLTRL</sequence>
<dbReference type="AlphaFoldDB" id="A0A511X4U3"/>
<dbReference type="Proteomes" id="UP000321400">
    <property type="component" value="Unassembled WGS sequence"/>
</dbReference>
<protein>
    <recommendedName>
        <fullName evidence="3">non-reducing end alpha-L-arabinofuranosidase</fullName>
        <ecNumber evidence="3">3.2.1.55</ecNumber>
    </recommendedName>
</protein>
<dbReference type="InterPro" id="IPR055235">
    <property type="entry name" value="ASD1_cat"/>
</dbReference>
<dbReference type="Gene3D" id="2.60.120.200">
    <property type="match status" value="1"/>
</dbReference>
<evidence type="ECO:0000259" key="7">
    <source>
        <dbReference type="SMART" id="SM00813"/>
    </source>
</evidence>
<name>A0A511X4U3_9BACI</name>
<evidence type="ECO:0000256" key="1">
    <source>
        <dbReference type="ARBA" id="ARBA00001462"/>
    </source>
</evidence>
<dbReference type="Pfam" id="PF22848">
    <property type="entry name" value="ASD1_dom"/>
    <property type="match status" value="1"/>
</dbReference>
<gene>
    <name evidence="8" type="ORF">HAL01_23890</name>
</gene>
<dbReference type="SMART" id="SM00813">
    <property type="entry name" value="Alpha-L-AF_C"/>
    <property type="match status" value="1"/>
</dbReference>
<dbReference type="Pfam" id="PF20578">
    <property type="entry name" value="aBig_2"/>
    <property type="match status" value="1"/>
</dbReference>
<dbReference type="Gene3D" id="3.20.20.80">
    <property type="entry name" value="Glycosidases"/>
    <property type="match status" value="1"/>
</dbReference>
<dbReference type="GO" id="GO:0046556">
    <property type="term" value="F:alpha-L-arabinofuranosidase activity"/>
    <property type="evidence" value="ECO:0007669"/>
    <property type="project" value="UniProtKB-EC"/>
</dbReference>
<evidence type="ECO:0000256" key="5">
    <source>
        <dbReference type="ARBA" id="ARBA00022801"/>
    </source>
</evidence>
<evidence type="ECO:0000256" key="2">
    <source>
        <dbReference type="ARBA" id="ARBA00007186"/>
    </source>
</evidence>
<dbReference type="SUPFAM" id="SSF49899">
    <property type="entry name" value="Concanavalin A-like lectins/glucanases"/>
    <property type="match status" value="1"/>
</dbReference>
<reference evidence="8 9" key="1">
    <citation type="submission" date="2019-07" db="EMBL/GenBank/DDBJ databases">
        <title>Whole genome shotgun sequence of Halolactibacillus alkaliphilus NBRC 103919.</title>
        <authorList>
            <person name="Hosoyama A."/>
            <person name="Uohara A."/>
            <person name="Ohji S."/>
            <person name="Ichikawa N."/>
        </authorList>
    </citation>
    <scope>NUCLEOTIDE SEQUENCE [LARGE SCALE GENOMIC DNA]</scope>
    <source>
        <strain evidence="8 9">NBRC 103919</strain>
    </source>
</reference>
<keyword evidence="9" id="KW-1185">Reference proteome</keyword>
<evidence type="ECO:0000313" key="9">
    <source>
        <dbReference type="Proteomes" id="UP000321400"/>
    </source>
</evidence>